<proteinExistence type="predicted"/>
<dbReference type="Gene3D" id="3.60.15.10">
    <property type="entry name" value="Ribonuclease Z/Hydroxyacylglutathione hydrolase-like"/>
    <property type="match status" value="1"/>
</dbReference>
<feature type="domain" description="Metallo-beta-lactamase" evidence="1">
    <location>
        <begin position="26"/>
        <end position="144"/>
    </location>
</feature>
<dbReference type="KEGG" id="ccot:CCAX7_008970"/>
<dbReference type="InterPro" id="IPR001279">
    <property type="entry name" value="Metallo-B-lactamas"/>
</dbReference>
<dbReference type="Proteomes" id="UP000287394">
    <property type="component" value="Chromosome"/>
</dbReference>
<dbReference type="OrthoDB" id="928739at2"/>
<name>A0A402CU31_9BACT</name>
<evidence type="ECO:0000313" key="2">
    <source>
        <dbReference type="EMBL" id="BDI28846.1"/>
    </source>
</evidence>
<dbReference type="PANTHER" id="PTHR46504:SF2">
    <property type="entry name" value="TRNASE Z TRZ1"/>
    <property type="match status" value="1"/>
</dbReference>
<dbReference type="EMBL" id="AP025739">
    <property type="protein sequence ID" value="BDI28846.1"/>
    <property type="molecule type" value="Genomic_DNA"/>
</dbReference>
<gene>
    <name evidence="2" type="ORF">CCAX7_008970</name>
</gene>
<sequence length="312" mass="34999">MSNPLTITAFSTALYSTWIFVEEFRLLLDAGDGVCAGLLGKSRKIDWVAVTHADRDHMTGLLQLQQLNAHDGKPQIFYPRDAGSFPAFGEFCRQFDPRSGPQITWSPIEPRQSYPIGDSLRIEALPNNHIQNSAQIKSVSYRVLREKRKLREQFRDLSQAEITALARREGSDALMESHTDILLSYAGDIGRTAPDPWLGSQILIHEATFLSEEDSGVLAQSKRHSQMPKRNQHSVLPDVLQLAKDVQPEVLVLNHFSSRYSPEEIEATVVEGAASLELTFPIYVIPPGRIVRDLLRQPPVWPRAAPSPDERS</sequence>
<protein>
    <recommendedName>
        <fullName evidence="1">Metallo-beta-lactamase domain-containing protein</fullName>
    </recommendedName>
</protein>
<reference evidence="2 3" key="1">
    <citation type="journal article" date="2019" name="Int. J. Syst. Evol. Microbiol.">
        <title>Capsulimonas corticalis gen. nov., sp. nov., an aerobic capsulated bacterium, of a novel bacterial order, Capsulimonadales ord. nov., of the class Armatimonadia of the phylum Armatimonadetes.</title>
        <authorList>
            <person name="Li J."/>
            <person name="Kudo C."/>
            <person name="Tonouchi A."/>
        </authorList>
    </citation>
    <scope>NUCLEOTIDE SEQUENCE [LARGE SCALE GENOMIC DNA]</scope>
    <source>
        <strain evidence="2 3">AX-7</strain>
    </source>
</reference>
<dbReference type="AlphaFoldDB" id="A0A402CU31"/>
<dbReference type="RefSeq" id="WP_119320903.1">
    <property type="nucleotide sequence ID" value="NZ_AP025739.1"/>
</dbReference>
<accession>A0A402CU31</accession>
<dbReference type="InterPro" id="IPR036866">
    <property type="entry name" value="RibonucZ/Hydroxyglut_hydro"/>
</dbReference>
<keyword evidence="3" id="KW-1185">Reference proteome</keyword>
<evidence type="ECO:0000259" key="1">
    <source>
        <dbReference type="Pfam" id="PF12706"/>
    </source>
</evidence>
<dbReference type="SUPFAM" id="SSF56281">
    <property type="entry name" value="Metallo-hydrolase/oxidoreductase"/>
    <property type="match status" value="1"/>
</dbReference>
<organism evidence="2 3">
    <name type="scientific">Capsulimonas corticalis</name>
    <dbReference type="NCBI Taxonomy" id="2219043"/>
    <lineage>
        <taxon>Bacteria</taxon>
        <taxon>Bacillati</taxon>
        <taxon>Armatimonadota</taxon>
        <taxon>Armatimonadia</taxon>
        <taxon>Capsulimonadales</taxon>
        <taxon>Capsulimonadaceae</taxon>
        <taxon>Capsulimonas</taxon>
    </lineage>
</organism>
<dbReference type="PANTHER" id="PTHR46504">
    <property type="entry name" value="TRNASE Z TRZ1"/>
    <property type="match status" value="1"/>
</dbReference>
<evidence type="ECO:0000313" key="3">
    <source>
        <dbReference type="Proteomes" id="UP000287394"/>
    </source>
</evidence>
<dbReference type="Pfam" id="PF12706">
    <property type="entry name" value="Lactamase_B_2"/>
    <property type="match status" value="1"/>
</dbReference>